<dbReference type="EMBL" id="CP013232">
    <property type="protein sequence ID" value="AMO94433.1"/>
    <property type="molecule type" value="Genomic_DNA"/>
</dbReference>
<dbReference type="RefSeq" id="WP_061539493.1">
    <property type="nucleotide sequence ID" value="NZ_CP013232.1"/>
</dbReference>
<gene>
    <name evidence="2" type="ORF">CFter6_1731</name>
</gene>
<keyword evidence="1" id="KW-1133">Transmembrane helix</keyword>
<evidence type="ECO:0000313" key="3">
    <source>
        <dbReference type="Proteomes" id="UP000072421"/>
    </source>
</evidence>
<proteinExistence type="predicted"/>
<evidence type="ECO:0008006" key="4">
    <source>
        <dbReference type="Google" id="ProtNLM"/>
    </source>
</evidence>
<name>A0A127P9M2_9BURK</name>
<dbReference type="PATRIC" id="fig|158899.10.peg.1740"/>
<evidence type="ECO:0000256" key="1">
    <source>
        <dbReference type="SAM" id="Phobius"/>
    </source>
</evidence>
<protein>
    <recommendedName>
        <fullName evidence="4">Hemolysin XhlA</fullName>
    </recommendedName>
</protein>
<sequence length="65" mass="7429">METRIIKLEEFAGEARDRLTRIETRLDHMATKEDVSRLEATLLRWFIGTAVSLTALAFTAAKLIH</sequence>
<dbReference type="Proteomes" id="UP000072421">
    <property type="component" value="Chromosome"/>
</dbReference>
<dbReference type="OrthoDB" id="6520248at2"/>
<reference evidence="2 3" key="1">
    <citation type="submission" date="2015-11" db="EMBL/GenBank/DDBJ databases">
        <title>Exploring the genomic traits of fungus-feeding bacterial genus Collimonas.</title>
        <authorList>
            <person name="Song C."/>
            <person name="Schmidt R."/>
            <person name="de Jager V."/>
            <person name="Krzyzanowska D."/>
            <person name="Jongedijk E."/>
            <person name="Cankar K."/>
            <person name="Beekwilder J."/>
            <person name="van Veen A."/>
            <person name="de Boer W."/>
            <person name="van Veen J.A."/>
            <person name="Garbeva P."/>
        </authorList>
    </citation>
    <scope>NUCLEOTIDE SEQUENCE [LARGE SCALE GENOMIC DNA]</scope>
    <source>
        <strain evidence="2 3">Ter6</strain>
    </source>
</reference>
<dbReference type="AlphaFoldDB" id="A0A127P9M2"/>
<feature type="transmembrane region" description="Helical" evidence="1">
    <location>
        <begin position="42"/>
        <end position="64"/>
    </location>
</feature>
<evidence type="ECO:0000313" key="2">
    <source>
        <dbReference type="EMBL" id="AMO94433.1"/>
    </source>
</evidence>
<keyword evidence="1" id="KW-0812">Transmembrane</keyword>
<keyword evidence="1" id="KW-0472">Membrane</keyword>
<organism evidence="2">
    <name type="scientific">Collimonas fungivorans</name>
    <dbReference type="NCBI Taxonomy" id="158899"/>
    <lineage>
        <taxon>Bacteria</taxon>
        <taxon>Pseudomonadati</taxon>
        <taxon>Pseudomonadota</taxon>
        <taxon>Betaproteobacteria</taxon>
        <taxon>Burkholderiales</taxon>
        <taxon>Oxalobacteraceae</taxon>
        <taxon>Collimonas</taxon>
    </lineage>
</organism>
<accession>A0A127P9M2</accession>